<evidence type="ECO:0000256" key="2">
    <source>
        <dbReference type="SAM" id="SignalP"/>
    </source>
</evidence>
<accession>A0A1F7RWE5</accession>
<dbReference type="Pfam" id="PF13181">
    <property type="entry name" value="TPR_8"/>
    <property type="match status" value="1"/>
</dbReference>
<evidence type="ECO:0000313" key="4">
    <source>
        <dbReference type="Proteomes" id="UP000179266"/>
    </source>
</evidence>
<feature type="signal peptide" evidence="2">
    <location>
        <begin position="1"/>
        <end position="18"/>
    </location>
</feature>
<keyword evidence="2" id="KW-0732">Signal</keyword>
<comment type="caution">
    <text evidence="3">The sequence shown here is derived from an EMBL/GenBank/DDBJ whole genome shotgun (WGS) entry which is preliminary data.</text>
</comment>
<dbReference type="PANTHER" id="PTHR12558">
    <property type="entry name" value="CELL DIVISION CYCLE 16,23,27"/>
    <property type="match status" value="1"/>
</dbReference>
<dbReference type="PROSITE" id="PS51257">
    <property type="entry name" value="PROKAR_LIPOPROTEIN"/>
    <property type="match status" value="1"/>
</dbReference>
<gene>
    <name evidence="3" type="ORF">A2161_06235</name>
</gene>
<feature type="repeat" description="TPR" evidence="1">
    <location>
        <begin position="135"/>
        <end position="168"/>
    </location>
</feature>
<dbReference type="PROSITE" id="PS50005">
    <property type="entry name" value="TPR"/>
    <property type="match status" value="1"/>
</dbReference>
<evidence type="ECO:0000313" key="3">
    <source>
        <dbReference type="EMBL" id="OGL45378.1"/>
    </source>
</evidence>
<sequence length="248" mass="28455">MKKIFLLMLVLTLPVLFIACHKQELSQDKQCEISYQTANNHFFEGRLDQALLEIEKANAGCPRIWKYWFLKSSIEFGLGNLLSAEESARQAIQLKDDCAMCYDLLGTIATEQKRWAEAYAYFQKALGNKEYRTPVVTTYNIGIMFEKQGKYNDALGKFEEACRIDPSYDRAFLHKGDMLMLLNQAEEAVFAYKQATVINKKLCDAWIGLVKAYRRTSDYKKALDAVKQGCQSTEESSNCCKNLQFLLH</sequence>
<proteinExistence type="predicted"/>
<dbReference type="AlphaFoldDB" id="A0A1F7RWE5"/>
<dbReference type="SUPFAM" id="SSF48452">
    <property type="entry name" value="TPR-like"/>
    <property type="match status" value="1"/>
</dbReference>
<protein>
    <submittedName>
        <fullName evidence="3">Uncharacterized protein</fullName>
    </submittedName>
</protein>
<keyword evidence="1" id="KW-0802">TPR repeat</keyword>
<feature type="chain" id="PRO_5009532284" evidence="2">
    <location>
        <begin position="19"/>
        <end position="248"/>
    </location>
</feature>
<dbReference type="Proteomes" id="UP000179266">
    <property type="component" value="Unassembled WGS sequence"/>
</dbReference>
<organism evidence="3 4">
    <name type="scientific">Candidatus Schekmanbacteria bacterium RBG_13_48_7</name>
    <dbReference type="NCBI Taxonomy" id="1817878"/>
    <lineage>
        <taxon>Bacteria</taxon>
        <taxon>Candidatus Schekmaniibacteriota</taxon>
    </lineage>
</organism>
<dbReference type="EMBL" id="MGDD01000180">
    <property type="protein sequence ID" value="OGL45378.1"/>
    <property type="molecule type" value="Genomic_DNA"/>
</dbReference>
<dbReference type="Gene3D" id="1.25.40.10">
    <property type="entry name" value="Tetratricopeptide repeat domain"/>
    <property type="match status" value="2"/>
</dbReference>
<dbReference type="PANTHER" id="PTHR12558:SF13">
    <property type="entry name" value="CELL DIVISION CYCLE PROTEIN 27 HOMOLOG"/>
    <property type="match status" value="1"/>
</dbReference>
<dbReference type="InterPro" id="IPR011990">
    <property type="entry name" value="TPR-like_helical_dom_sf"/>
</dbReference>
<name>A0A1F7RWE5_9BACT</name>
<dbReference type="InterPro" id="IPR019734">
    <property type="entry name" value="TPR_rpt"/>
</dbReference>
<evidence type="ECO:0000256" key="1">
    <source>
        <dbReference type="PROSITE-ProRule" id="PRU00339"/>
    </source>
</evidence>
<dbReference type="SMART" id="SM00028">
    <property type="entry name" value="TPR"/>
    <property type="match status" value="5"/>
</dbReference>
<reference evidence="3 4" key="1">
    <citation type="journal article" date="2016" name="Nat. Commun.">
        <title>Thousands of microbial genomes shed light on interconnected biogeochemical processes in an aquifer system.</title>
        <authorList>
            <person name="Anantharaman K."/>
            <person name="Brown C.T."/>
            <person name="Hug L.A."/>
            <person name="Sharon I."/>
            <person name="Castelle C.J."/>
            <person name="Probst A.J."/>
            <person name="Thomas B.C."/>
            <person name="Singh A."/>
            <person name="Wilkins M.J."/>
            <person name="Karaoz U."/>
            <person name="Brodie E.L."/>
            <person name="Williams K.H."/>
            <person name="Hubbard S.S."/>
            <person name="Banfield J.F."/>
        </authorList>
    </citation>
    <scope>NUCLEOTIDE SEQUENCE [LARGE SCALE GENOMIC DNA]</scope>
</reference>
<dbReference type="Pfam" id="PF13432">
    <property type="entry name" value="TPR_16"/>
    <property type="match status" value="1"/>
</dbReference>